<dbReference type="SMART" id="SM00034">
    <property type="entry name" value="CLECT"/>
    <property type="match status" value="1"/>
</dbReference>
<reference evidence="11" key="1">
    <citation type="submission" date="2022-08" db="UniProtKB">
        <authorList>
            <consortium name="EnsemblMetazoa"/>
        </authorList>
    </citation>
    <scope>IDENTIFICATION</scope>
    <source>
        <strain evidence="11">05x7-T-G4-1.051#20</strain>
    </source>
</reference>
<evidence type="ECO:0000256" key="8">
    <source>
        <dbReference type="SAM" id="Phobius"/>
    </source>
</evidence>
<evidence type="ECO:0000256" key="7">
    <source>
        <dbReference type="SAM" id="MobiDB-lite"/>
    </source>
</evidence>
<accession>A0A8W8K7R6</accession>
<dbReference type="PANTHER" id="PTHR14789:SF4">
    <property type="entry name" value="ENDOSIALIN"/>
    <property type="match status" value="1"/>
</dbReference>
<comment type="subcellular location">
    <subcellularLocation>
        <location evidence="1">Membrane</location>
        <topology evidence="1">Single-pass type I membrane protein</topology>
    </subcellularLocation>
</comment>
<dbReference type="GO" id="GO:1990430">
    <property type="term" value="F:extracellular matrix protein binding"/>
    <property type="evidence" value="ECO:0007669"/>
    <property type="project" value="TreeGrafter"/>
</dbReference>
<dbReference type="GO" id="GO:0009897">
    <property type="term" value="C:external side of plasma membrane"/>
    <property type="evidence" value="ECO:0007669"/>
    <property type="project" value="TreeGrafter"/>
</dbReference>
<keyword evidence="5 8" id="KW-1133">Transmembrane helix</keyword>
<dbReference type="EnsemblMetazoa" id="G22029.2">
    <property type="protein sequence ID" value="G22029.2:cds"/>
    <property type="gene ID" value="G22029"/>
</dbReference>
<evidence type="ECO:0000256" key="9">
    <source>
        <dbReference type="SAM" id="SignalP"/>
    </source>
</evidence>
<feature type="region of interest" description="Disordered" evidence="7">
    <location>
        <begin position="269"/>
        <end position="293"/>
    </location>
</feature>
<dbReference type="OMA" id="LMCYCCC"/>
<evidence type="ECO:0000256" key="1">
    <source>
        <dbReference type="ARBA" id="ARBA00004479"/>
    </source>
</evidence>
<organism evidence="11 12">
    <name type="scientific">Magallana gigas</name>
    <name type="common">Pacific oyster</name>
    <name type="synonym">Crassostrea gigas</name>
    <dbReference type="NCBI Taxonomy" id="29159"/>
    <lineage>
        <taxon>Eukaryota</taxon>
        <taxon>Metazoa</taxon>
        <taxon>Spiralia</taxon>
        <taxon>Lophotrochozoa</taxon>
        <taxon>Mollusca</taxon>
        <taxon>Bivalvia</taxon>
        <taxon>Autobranchia</taxon>
        <taxon>Pteriomorphia</taxon>
        <taxon>Ostreida</taxon>
        <taxon>Ostreoidea</taxon>
        <taxon>Ostreidae</taxon>
        <taxon>Magallana</taxon>
    </lineage>
</organism>
<dbReference type="InterPro" id="IPR051505">
    <property type="entry name" value="C-type_lectin_domain"/>
</dbReference>
<dbReference type="CDD" id="cd00037">
    <property type="entry name" value="CLECT"/>
    <property type="match status" value="1"/>
</dbReference>
<proteinExistence type="predicted"/>
<dbReference type="GO" id="GO:0031012">
    <property type="term" value="C:extracellular matrix"/>
    <property type="evidence" value="ECO:0007669"/>
    <property type="project" value="TreeGrafter"/>
</dbReference>
<evidence type="ECO:0000256" key="6">
    <source>
        <dbReference type="ARBA" id="ARBA00023136"/>
    </source>
</evidence>
<dbReference type="Pfam" id="PF00059">
    <property type="entry name" value="Lectin_C"/>
    <property type="match status" value="1"/>
</dbReference>
<dbReference type="InterPro" id="IPR016186">
    <property type="entry name" value="C-type_lectin-like/link_sf"/>
</dbReference>
<dbReference type="GO" id="GO:0030246">
    <property type="term" value="F:carbohydrate binding"/>
    <property type="evidence" value="ECO:0007669"/>
    <property type="project" value="UniProtKB-KW"/>
</dbReference>
<feature type="region of interest" description="Disordered" evidence="7">
    <location>
        <begin position="227"/>
        <end position="247"/>
    </location>
</feature>
<dbReference type="OrthoDB" id="6138173at2759"/>
<dbReference type="PROSITE" id="PS50041">
    <property type="entry name" value="C_TYPE_LECTIN_2"/>
    <property type="match status" value="1"/>
</dbReference>
<keyword evidence="12" id="KW-1185">Reference proteome</keyword>
<evidence type="ECO:0000256" key="4">
    <source>
        <dbReference type="ARBA" id="ARBA00022734"/>
    </source>
</evidence>
<evidence type="ECO:0000256" key="2">
    <source>
        <dbReference type="ARBA" id="ARBA00022692"/>
    </source>
</evidence>
<evidence type="ECO:0000256" key="3">
    <source>
        <dbReference type="ARBA" id="ARBA00022729"/>
    </source>
</evidence>
<evidence type="ECO:0000313" key="11">
    <source>
        <dbReference type="EnsemblMetazoa" id="G22029.4:cds"/>
    </source>
</evidence>
<dbReference type="EnsemblMetazoa" id="G22029.4">
    <property type="protein sequence ID" value="G22029.4:cds"/>
    <property type="gene ID" value="G22029"/>
</dbReference>
<feature type="chain" id="PRO_5042431225" description="C-type lectin domain-containing protein" evidence="9">
    <location>
        <begin position="20"/>
        <end position="293"/>
    </location>
</feature>
<keyword evidence="4" id="KW-0430">Lectin</keyword>
<dbReference type="EnsemblMetazoa" id="G22029.3">
    <property type="protein sequence ID" value="G22029.3:cds"/>
    <property type="gene ID" value="G22029"/>
</dbReference>
<feature type="signal peptide" evidence="9">
    <location>
        <begin position="1"/>
        <end position="19"/>
    </location>
</feature>
<dbReference type="InterPro" id="IPR016187">
    <property type="entry name" value="CTDL_fold"/>
</dbReference>
<dbReference type="EnsemblMetazoa" id="G22029.1">
    <property type="protein sequence ID" value="G22029.1:cds"/>
    <property type="gene ID" value="G22029"/>
</dbReference>
<evidence type="ECO:0000313" key="12">
    <source>
        <dbReference type="Proteomes" id="UP000005408"/>
    </source>
</evidence>
<dbReference type="AlphaFoldDB" id="A0A8W8K7R6"/>
<dbReference type="SUPFAM" id="SSF56436">
    <property type="entry name" value="C-type lectin-like"/>
    <property type="match status" value="1"/>
</dbReference>
<dbReference type="Proteomes" id="UP000005408">
    <property type="component" value="Unassembled WGS sequence"/>
</dbReference>
<dbReference type="GO" id="GO:0050840">
    <property type="term" value="F:extracellular matrix binding"/>
    <property type="evidence" value="ECO:0007669"/>
    <property type="project" value="TreeGrafter"/>
</dbReference>
<dbReference type="PANTHER" id="PTHR14789">
    <property type="entry name" value="CHONDROLECTIN VARIANT CHODLFDELTAE"/>
    <property type="match status" value="1"/>
</dbReference>
<evidence type="ECO:0000259" key="10">
    <source>
        <dbReference type="PROSITE" id="PS50041"/>
    </source>
</evidence>
<dbReference type="GO" id="GO:0016477">
    <property type="term" value="P:cell migration"/>
    <property type="evidence" value="ECO:0007669"/>
    <property type="project" value="TreeGrafter"/>
</dbReference>
<name>A0A8W8K7R6_MAGGI</name>
<feature type="compositionally biased region" description="Low complexity" evidence="7">
    <location>
        <begin position="233"/>
        <end position="245"/>
    </location>
</feature>
<feature type="transmembrane region" description="Helical" evidence="8">
    <location>
        <begin position="159"/>
        <end position="186"/>
    </location>
</feature>
<feature type="domain" description="C-type lectin" evidence="10">
    <location>
        <begin position="17"/>
        <end position="139"/>
    </location>
</feature>
<sequence>MVFLDGIFTLLMVVQVLEVQCTEFEYIDVKVQFNEAVADCEARGKILAIIDTPEKFNIVYDLLTNNGRGMPSAPVYIGLKYNTVNKQHEWLDGTPVTWVNWYINEPFSVETRHCVRLDLDSNLQYRTTDCTYQHNYVCSSEGGESSMVPTSSKKSSNDVMIVGLSVGFGVSAAVIALCCLMCYCCCSSRDQPKRPLIQYKCPSKPRAVVGNLSSVRNGKPSEHAVYYSKHSSGRNSNNTSRTGSSRIEDYDDEMDAAIIDTNDRRMSVYSGGTGDYQRSSASPRDPNDILHYI</sequence>
<protein>
    <recommendedName>
        <fullName evidence="10">C-type lectin domain-containing protein</fullName>
    </recommendedName>
</protein>
<keyword evidence="6 8" id="KW-0472">Membrane</keyword>
<keyword evidence="2 8" id="KW-0812">Transmembrane</keyword>
<dbReference type="InterPro" id="IPR001304">
    <property type="entry name" value="C-type_lectin-like"/>
</dbReference>
<dbReference type="Gene3D" id="3.10.100.10">
    <property type="entry name" value="Mannose-Binding Protein A, subunit A"/>
    <property type="match status" value="1"/>
</dbReference>
<evidence type="ECO:0000256" key="5">
    <source>
        <dbReference type="ARBA" id="ARBA00022989"/>
    </source>
</evidence>
<keyword evidence="3 9" id="KW-0732">Signal</keyword>